<reference evidence="4" key="1">
    <citation type="submission" date="2021-03" db="EMBL/GenBank/DDBJ databases">
        <title>Comparative genomics and phylogenomic investigation of the class Geoglossomycetes provide insights into ecological specialization and systematics.</title>
        <authorList>
            <person name="Melie T."/>
            <person name="Pirro S."/>
            <person name="Miller A.N."/>
            <person name="Quandt A."/>
        </authorList>
    </citation>
    <scope>NUCLEOTIDE SEQUENCE</scope>
    <source>
        <strain evidence="4">CAQ_001_2017</strain>
    </source>
</reference>
<dbReference type="Gene3D" id="2.60.120.330">
    <property type="entry name" value="B-lactam Antibiotic, Isopenicillin N Synthase, Chain"/>
    <property type="match status" value="1"/>
</dbReference>
<dbReference type="InterPro" id="IPR027443">
    <property type="entry name" value="IPNS-like_sf"/>
</dbReference>
<proteinExistence type="inferred from homology"/>
<evidence type="ECO:0000256" key="1">
    <source>
        <dbReference type="ARBA" id="ARBA00008056"/>
    </source>
</evidence>
<dbReference type="GO" id="GO:0016491">
    <property type="term" value="F:oxidoreductase activity"/>
    <property type="evidence" value="ECO:0007669"/>
    <property type="project" value="UniProtKB-KW"/>
</dbReference>
<comment type="similarity">
    <text evidence="1 2">Belongs to the iron/ascorbate-dependent oxidoreductase family.</text>
</comment>
<evidence type="ECO:0000256" key="2">
    <source>
        <dbReference type="RuleBase" id="RU003682"/>
    </source>
</evidence>
<dbReference type="Pfam" id="PF14226">
    <property type="entry name" value="DIOX_N"/>
    <property type="match status" value="1"/>
</dbReference>
<dbReference type="AlphaFoldDB" id="A0A9P8RNY1"/>
<feature type="domain" description="Fe2OG dioxygenase" evidence="3">
    <location>
        <begin position="225"/>
        <end position="353"/>
    </location>
</feature>
<dbReference type="Pfam" id="PF03171">
    <property type="entry name" value="2OG-FeII_Oxy"/>
    <property type="match status" value="1"/>
</dbReference>
<dbReference type="GO" id="GO:0044283">
    <property type="term" value="P:small molecule biosynthetic process"/>
    <property type="evidence" value="ECO:0007669"/>
    <property type="project" value="UniProtKB-ARBA"/>
</dbReference>
<keyword evidence="5" id="KW-1185">Reference proteome</keyword>
<name>A0A9P8RNY1_9PEZI</name>
<dbReference type="PROSITE" id="PS51471">
    <property type="entry name" value="FE2OG_OXY"/>
    <property type="match status" value="1"/>
</dbReference>
<dbReference type="InterPro" id="IPR026992">
    <property type="entry name" value="DIOX_N"/>
</dbReference>
<sequence length="429" mass="47800">MLRRAVPISTQPVKHSFGVLRPAVAPSWTRCLATVHPSPLITEPPPVRGSMPPNHVARVGRLTTFALPQEVVGSQSDLSLGQRMIDTWRKDGIFQIFLTPAQGAMLRRAFKSSKGFFRRPYEEKAKHVDDRSFSGYIASGEELTDGVADYSEIFTVTKDLPPTDPRVQAKWPCHGPCPWPDANYATTMKDLMTLLGESGEKLLKLTALGLGLGDPNALTKLTEDGWHHMRVLRFPQVDRTNGKGKAGRGIGSHTDYGLLVIAGQDDVGGLFIRRPMDGEKLHNWEKSAAGFKENDENWTYVPPVENTLTVFPVCSHILGDMMQYLTRDHLPSTPHKVGLNTRERYAFAYFHEPNFSSVVKPLRDYGHEASNDKPGIHYGTHFTNMFMRNYPERITAKRVKAENRMQILKDIANEALGPARDAAGASVAM</sequence>
<dbReference type="GO" id="GO:0046872">
    <property type="term" value="F:metal ion binding"/>
    <property type="evidence" value="ECO:0007669"/>
    <property type="project" value="UniProtKB-KW"/>
</dbReference>
<keyword evidence="2" id="KW-0479">Metal-binding</keyword>
<accession>A0A9P8RNY1</accession>
<dbReference type="InterPro" id="IPR005123">
    <property type="entry name" value="Oxoglu/Fe-dep_dioxygenase_dom"/>
</dbReference>
<evidence type="ECO:0000259" key="3">
    <source>
        <dbReference type="PROSITE" id="PS51471"/>
    </source>
</evidence>
<protein>
    <recommendedName>
        <fullName evidence="3">Fe2OG dioxygenase domain-containing protein</fullName>
    </recommendedName>
</protein>
<evidence type="ECO:0000313" key="4">
    <source>
        <dbReference type="EMBL" id="KAH0558849.1"/>
    </source>
</evidence>
<dbReference type="EMBL" id="JAGHQM010000720">
    <property type="protein sequence ID" value="KAH0558849.1"/>
    <property type="molecule type" value="Genomic_DNA"/>
</dbReference>
<organism evidence="4 5">
    <name type="scientific">Trichoglossum hirsutum</name>
    <dbReference type="NCBI Taxonomy" id="265104"/>
    <lineage>
        <taxon>Eukaryota</taxon>
        <taxon>Fungi</taxon>
        <taxon>Dikarya</taxon>
        <taxon>Ascomycota</taxon>
        <taxon>Pezizomycotina</taxon>
        <taxon>Geoglossomycetes</taxon>
        <taxon>Geoglossales</taxon>
        <taxon>Geoglossaceae</taxon>
        <taxon>Trichoglossum</taxon>
    </lineage>
</organism>
<dbReference type="InterPro" id="IPR050231">
    <property type="entry name" value="Iron_ascorbate_oxido_reductase"/>
</dbReference>
<dbReference type="Proteomes" id="UP000750711">
    <property type="component" value="Unassembled WGS sequence"/>
</dbReference>
<keyword evidence="2" id="KW-0560">Oxidoreductase</keyword>
<dbReference type="SUPFAM" id="SSF51197">
    <property type="entry name" value="Clavaminate synthase-like"/>
    <property type="match status" value="1"/>
</dbReference>
<dbReference type="PANTHER" id="PTHR47990">
    <property type="entry name" value="2-OXOGLUTARATE (2OG) AND FE(II)-DEPENDENT OXYGENASE SUPERFAMILY PROTEIN-RELATED"/>
    <property type="match status" value="1"/>
</dbReference>
<gene>
    <name evidence="4" type="ORF">GP486_004513</name>
</gene>
<dbReference type="InterPro" id="IPR044861">
    <property type="entry name" value="IPNS-like_FE2OG_OXY"/>
</dbReference>
<keyword evidence="2" id="KW-0408">Iron</keyword>
<comment type="caution">
    <text evidence="4">The sequence shown here is derived from an EMBL/GenBank/DDBJ whole genome shotgun (WGS) entry which is preliminary data.</text>
</comment>
<evidence type="ECO:0000313" key="5">
    <source>
        <dbReference type="Proteomes" id="UP000750711"/>
    </source>
</evidence>